<dbReference type="PANTHER" id="PTHR11444:SF1">
    <property type="entry name" value="FUMARATE HYDRATASE, MITOCHONDRIAL"/>
    <property type="match status" value="1"/>
</dbReference>
<reference evidence="2" key="1">
    <citation type="journal article" date="2020" name="Nat. Commun.">
        <title>Large-scale genome sequencing of mycorrhizal fungi provides insights into the early evolution of symbiotic traits.</title>
        <authorList>
            <person name="Miyauchi S."/>
            <person name="Kiss E."/>
            <person name="Kuo A."/>
            <person name="Drula E."/>
            <person name="Kohler A."/>
            <person name="Sanchez-Garcia M."/>
            <person name="Morin E."/>
            <person name="Andreopoulos B."/>
            <person name="Barry K.W."/>
            <person name="Bonito G."/>
            <person name="Buee M."/>
            <person name="Carver A."/>
            <person name="Chen C."/>
            <person name="Cichocki N."/>
            <person name="Clum A."/>
            <person name="Culley D."/>
            <person name="Crous P.W."/>
            <person name="Fauchery L."/>
            <person name="Girlanda M."/>
            <person name="Hayes R.D."/>
            <person name="Keri Z."/>
            <person name="LaButti K."/>
            <person name="Lipzen A."/>
            <person name="Lombard V."/>
            <person name="Magnuson J."/>
            <person name="Maillard F."/>
            <person name="Murat C."/>
            <person name="Nolan M."/>
            <person name="Ohm R.A."/>
            <person name="Pangilinan J."/>
            <person name="Pereira M.F."/>
            <person name="Perotto S."/>
            <person name="Peter M."/>
            <person name="Pfister S."/>
            <person name="Riley R."/>
            <person name="Sitrit Y."/>
            <person name="Stielow J.B."/>
            <person name="Szollosi G."/>
            <person name="Zifcakova L."/>
            <person name="Stursova M."/>
            <person name="Spatafora J.W."/>
            <person name="Tedersoo L."/>
            <person name="Vaario L.M."/>
            <person name="Yamada A."/>
            <person name="Yan M."/>
            <person name="Wang P."/>
            <person name="Xu J."/>
            <person name="Bruns T."/>
            <person name="Baldrian P."/>
            <person name="Vilgalys R."/>
            <person name="Dunand C."/>
            <person name="Henrissat B."/>
            <person name="Grigoriev I.V."/>
            <person name="Hibbett D."/>
            <person name="Nagy L.G."/>
            <person name="Martin F.M."/>
        </authorList>
    </citation>
    <scope>NUCLEOTIDE SEQUENCE</scope>
    <source>
        <strain evidence="2">UP504</strain>
    </source>
</reference>
<dbReference type="InterPro" id="IPR022761">
    <property type="entry name" value="Fumarate_lyase_N"/>
</dbReference>
<dbReference type="GO" id="GO:0005739">
    <property type="term" value="C:mitochondrion"/>
    <property type="evidence" value="ECO:0007669"/>
    <property type="project" value="TreeGrafter"/>
</dbReference>
<dbReference type="Proteomes" id="UP000886523">
    <property type="component" value="Unassembled WGS sequence"/>
</dbReference>
<dbReference type="GO" id="GO:0006108">
    <property type="term" value="P:malate metabolic process"/>
    <property type="evidence" value="ECO:0007669"/>
    <property type="project" value="TreeGrafter"/>
</dbReference>
<comment type="caution">
    <text evidence="2">The sequence shown here is derived from an EMBL/GenBank/DDBJ whole genome shotgun (WGS) entry which is preliminary data.</text>
</comment>
<name>A0A9P6AMG9_9AGAM</name>
<dbReference type="SUPFAM" id="SSF48557">
    <property type="entry name" value="L-aspartase-like"/>
    <property type="match status" value="1"/>
</dbReference>
<evidence type="ECO:0000313" key="3">
    <source>
        <dbReference type="Proteomes" id="UP000886523"/>
    </source>
</evidence>
<dbReference type="Pfam" id="PF00206">
    <property type="entry name" value="Lyase_1"/>
    <property type="match status" value="1"/>
</dbReference>
<dbReference type="GO" id="GO:0006106">
    <property type="term" value="P:fumarate metabolic process"/>
    <property type="evidence" value="ECO:0007669"/>
    <property type="project" value="InterPro"/>
</dbReference>
<dbReference type="AlphaFoldDB" id="A0A9P6AMG9"/>
<accession>A0A9P6AMG9</accession>
<evidence type="ECO:0000259" key="1">
    <source>
        <dbReference type="Pfam" id="PF00206"/>
    </source>
</evidence>
<feature type="domain" description="Fumarate lyase N-terminal" evidence="1">
    <location>
        <begin position="3"/>
        <end position="59"/>
    </location>
</feature>
<dbReference type="InterPro" id="IPR005677">
    <property type="entry name" value="Fum_hydII"/>
</dbReference>
<dbReference type="InterPro" id="IPR008948">
    <property type="entry name" value="L-Aspartase-like"/>
</dbReference>
<keyword evidence="3" id="KW-1185">Reference proteome</keyword>
<dbReference type="GO" id="GO:0004333">
    <property type="term" value="F:fumarate hydratase activity"/>
    <property type="evidence" value="ECO:0007669"/>
    <property type="project" value="InterPro"/>
</dbReference>
<organism evidence="2 3">
    <name type="scientific">Hydnum rufescens UP504</name>
    <dbReference type="NCBI Taxonomy" id="1448309"/>
    <lineage>
        <taxon>Eukaryota</taxon>
        <taxon>Fungi</taxon>
        <taxon>Dikarya</taxon>
        <taxon>Basidiomycota</taxon>
        <taxon>Agaricomycotina</taxon>
        <taxon>Agaricomycetes</taxon>
        <taxon>Cantharellales</taxon>
        <taxon>Hydnaceae</taxon>
        <taxon>Hydnum</taxon>
    </lineage>
</organism>
<dbReference type="Gene3D" id="1.20.200.10">
    <property type="entry name" value="Fumarase/aspartase (Central domain)"/>
    <property type="match status" value="1"/>
</dbReference>
<protein>
    <recommendedName>
        <fullName evidence="1">Fumarate lyase N-terminal domain-containing protein</fullName>
    </recommendedName>
</protein>
<proteinExistence type="predicted"/>
<gene>
    <name evidence="2" type="ORF">BS47DRAFT_240587</name>
</gene>
<evidence type="ECO:0000313" key="2">
    <source>
        <dbReference type="EMBL" id="KAF9508262.1"/>
    </source>
</evidence>
<dbReference type="EMBL" id="MU129062">
    <property type="protein sequence ID" value="KAF9508262.1"/>
    <property type="molecule type" value="Genomic_DNA"/>
</dbReference>
<dbReference type="OrthoDB" id="1738025at2759"/>
<dbReference type="GO" id="GO:0006099">
    <property type="term" value="P:tricarboxylic acid cycle"/>
    <property type="evidence" value="ECO:0007669"/>
    <property type="project" value="TreeGrafter"/>
</dbReference>
<dbReference type="PANTHER" id="PTHR11444">
    <property type="entry name" value="ASPARTATEAMMONIA/ARGININOSUCCINATE/ADENYLOSUCCINATE LYASE"/>
    <property type="match status" value="1"/>
</dbReference>
<sequence length="152" mass="16317">MFVAVSFMNITNGIRYLGSPGCGLGEPSLPGNEPASFIMPGNVNPTQCEAQSVVAAQVMATNATVSISGSMGHPFELNVFKNVLQPIRLLSDCSLSTITSLFSLIIHLPSFALIHEEPSCRHQANEKRITQVVNDSLMLITILNGHMGYDNA</sequence>